<keyword evidence="2" id="KW-0614">Plasmid</keyword>
<feature type="chain" id="PRO_5042095237" description="Autotransporter outer membrane beta-barrel domain-containing protein" evidence="1">
    <location>
        <begin position="22"/>
        <end position="364"/>
    </location>
</feature>
<dbReference type="InterPro" id="IPR036709">
    <property type="entry name" value="Autotransporte_beta_dom_sf"/>
</dbReference>
<dbReference type="EMBL" id="CP124735">
    <property type="protein sequence ID" value="WHA43930.1"/>
    <property type="molecule type" value="Genomic_DNA"/>
</dbReference>
<gene>
    <name evidence="2" type="ORF">CFBP5477_022695</name>
</gene>
<evidence type="ECO:0000256" key="1">
    <source>
        <dbReference type="SAM" id="SignalP"/>
    </source>
</evidence>
<accession>A0AAF0KFW1</accession>
<feature type="signal peptide" evidence="1">
    <location>
        <begin position="1"/>
        <end position="21"/>
    </location>
</feature>
<geneLocation type="plasmid" evidence="2 3">
    <name>pAlCFBP5477</name>
</geneLocation>
<sequence length="364" mass="39365">MKNCYSAALSAAAFIATPAFAADMEQPAGQPPLAVIAQDNLGKAGLLRSYFDSDQFGSVQWRVGQGRLTIGAAASSGLPYSRYRDGTTDTVVPVNTLFGLPDGESMIRLGVRGTFPNGADYLVEQDAGGIGRLELQYMRFLNPSTMWALGGFLDYTHLDIVGSGDITRQAGGVRADILNEFSDHWGVAARAEYSWGESDLKIAAGPGLTLEHKQGDDRFYTQAELIGQFRSDDFGLIPEGWVAHPVLGIQFQRSFLESTADSFGVVSSGVVGDTEDYGTAWAHFRLEKEVPPGGWSPNVLVGFEHEYVNSLDAVVKEPSYAVFGAGLSTMFGKGNRFEVSYTRHQGLNGDRWNQAFVGTLTLAF</sequence>
<evidence type="ECO:0000313" key="2">
    <source>
        <dbReference type="EMBL" id="WHA43930.1"/>
    </source>
</evidence>
<proteinExistence type="predicted"/>
<evidence type="ECO:0008006" key="4">
    <source>
        <dbReference type="Google" id="ProtNLM"/>
    </source>
</evidence>
<dbReference type="RefSeq" id="WP_137395993.1">
    <property type="nucleotide sequence ID" value="NZ_CP124735.1"/>
</dbReference>
<dbReference type="Proteomes" id="UP000298664">
    <property type="component" value="Plasmid pAlCFBP5477"/>
</dbReference>
<dbReference type="Gene3D" id="2.40.128.130">
    <property type="entry name" value="Autotransporter beta-domain"/>
    <property type="match status" value="1"/>
</dbReference>
<evidence type="ECO:0000313" key="3">
    <source>
        <dbReference type="Proteomes" id="UP000298664"/>
    </source>
</evidence>
<reference evidence="2" key="1">
    <citation type="submission" date="2023-05" db="EMBL/GenBank/DDBJ databases">
        <title>Complete genome sequence of Agrobacterium larrymoorei CFBP5477.</title>
        <authorList>
            <person name="Yen H.-C."/>
            <person name="Chou L."/>
            <person name="Lin Y.-C."/>
            <person name="Lai E.-M."/>
            <person name="Kuo C.-H."/>
        </authorList>
    </citation>
    <scope>NUCLEOTIDE SEQUENCE</scope>
    <source>
        <strain evidence="2">CFBP5477</strain>
        <plasmid evidence="2">pAlCFBP5477</plasmid>
    </source>
</reference>
<keyword evidence="1" id="KW-0732">Signal</keyword>
<protein>
    <recommendedName>
        <fullName evidence="4">Autotransporter outer membrane beta-barrel domain-containing protein</fullName>
    </recommendedName>
</protein>
<dbReference type="AlphaFoldDB" id="A0AAF0KFW1"/>
<organism evidence="2 3">
    <name type="scientific">Agrobacterium larrymoorei</name>
    <dbReference type="NCBI Taxonomy" id="160699"/>
    <lineage>
        <taxon>Bacteria</taxon>
        <taxon>Pseudomonadati</taxon>
        <taxon>Pseudomonadota</taxon>
        <taxon>Alphaproteobacteria</taxon>
        <taxon>Hyphomicrobiales</taxon>
        <taxon>Rhizobiaceae</taxon>
        <taxon>Rhizobium/Agrobacterium group</taxon>
        <taxon>Agrobacterium</taxon>
    </lineage>
</organism>
<name>A0AAF0KFW1_9HYPH</name>
<dbReference type="SUPFAM" id="SSF103515">
    <property type="entry name" value="Autotransporter"/>
    <property type="match status" value="1"/>
</dbReference>